<dbReference type="STRING" id="497965.Cyan7822_1218"/>
<organism evidence="2 3">
    <name type="scientific">Gloeothece verrucosa (strain PCC 7822)</name>
    <name type="common">Cyanothece sp. (strain PCC 7822)</name>
    <dbReference type="NCBI Taxonomy" id="497965"/>
    <lineage>
        <taxon>Bacteria</taxon>
        <taxon>Bacillati</taxon>
        <taxon>Cyanobacteriota</taxon>
        <taxon>Cyanophyceae</taxon>
        <taxon>Oscillatoriophycideae</taxon>
        <taxon>Chroococcales</taxon>
        <taxon>Aphanothecaceae</taxon>
        <taxon>Gloeothece</taxon>
        <taxon>Gloeothece verrucosa</taxon>
    </lineage>
</organism>
<keyword evidence="3" id="KW-1185">Reference proteome</keyword>
<gene>
    <name evidence="2" type="ordered locus">Cyan7822_1218</name>
</gene>
<protein>
    <submittedName>
        <fullName evidence="2">AAA ATPase</fullName>
    </submittedName>
</protein>
<dbReference type="SMART" id="SM00382">
    <property type="entry name" value="AAA"/>
    <property type="match status" value="1"/>
</dbReference>
<dbReference type="PROSITE" id="PS50943">
    <property type="entry name" value="HTH_CROC1"/>
    <property type="match status" value="1"/>
</dbReference>
<dbReference type="HOGENOM" id="CLU_062442_0_0_3"/>
<evidence type="ECO:0000313" key="3">
    <source>
        <dbReference type="Proteomes" id="UP000008206"/>
    </source>
</evidence>
<dbReference type="OrthoDB" id="524729at2"/>
<evidence type="ECO:0000313" key="2">
    <source>
        <dbReference type="EMBL" id="ADN13223.1"/>
    </source>
</evidence>
<dbReference type="CDD" id="cd00093">
    <property type="entry name" value="HTH_XRE"/>
    <property type="match status" value="1"/>
</dbReference>
<dbReference type="KEGG" id="cyj:Cyan7822_1218"/>
<dbReference type="Gene3D" id="3.40.50.300">
    <property type="entry name" value="P-loop containing nucleotide triphosphate hydrolases"/>
    <property type="match status" value="1"/>
</dbReference>
<dbReference type="PANTHER" id="PTHR34301:SF8">
    <property type="entry name" value="ATPASE DOMAIN-CONTAINING PROTEIN"/>
    <property type="match status" value="1"/>
</dbReference>
<dbReference type="Proteomes" id="UP000008206">
    <property type="component" value="Chromosome"/>
</dbReference>
<dbReference type="RefSeq" id="WP_013321330.1">
    <property type="nucleotide sequence ID" value="NC_014501.1"/>
</dbReference>
<sequence length="357" mass="41031">MGRSLKVSQEYISRVKSSLQRNGYPSQQALADDAGFSLSTVKNFLNGKPIDHLNFIELCEKLGLDWQEISKTELISDDISLENSPFITGTPITHPRYFFGREKEVKRLFNLLKRHPLQNAAIIGKRRSGKTSLLHYLKTITTTPVNLLRPAQKSDWLRYPEHYQWVFVDFQDSRMASQEYLLRHILEGLEISLSGDCNLDRFMDIVSSKLNTFSIILMDEIGTALDRYSQLDDDFWSSLRSLGTNQTRGKLAFILAAHESPIELSKNTGHDSPFFNIFGYTTVLGALTETEALELINSSPISFAQEDIEWILERSQCHPFLLQILCREKLWSLEDGEIAEDWKEEGLREINPYLYLL</sequence>
<evidence type="ECO:0000259" key="1">
    <source>
        <dbReference type="PROSITE" id="PS50943"/>
    </source>
</evidence>
<dbReference type="InterPro" id="IPR001387">
    <property type="entry name" value="Cro/C1-type_HTH"/>
</dbReference>
<dbReference type="InterPro" id="IPR027417">
    <property type="entry name" value="P-loop_NTPase"/>
</dbReference>
<dbReference type="eggNOG" id="COG1672">
    <property type="taxonomic scope" value="Bacteria"/>
</dbReference>
<reference evidence="3" key="1">
    <citation type="journal article" date="2011" name="MBio">
        <title>Novel metabolic attributes of the genus Cyanothece, comprising a group of unicellular nitrogen-fixing Cyanobacteria.</title>
        <authorList>
            <person name="Bandyopadhyay A."/>
            <person name="Elvitigala T."/>
            <person name="Welsh E."/>
            <person name="Stockel J."/>
            <person name="Liberton M."/>
            <person name="Min H."/>
            <person name="Sherman L.A."/>
            <person name="Pakrasi H.B."/>
        </authorList>
    </citation>
    <scope>NUCLEOTIDE SEQUENCE [LARGE SCALE GENOMIC DNA]</scope>
    <source>
        <strain evidence="3">PCC 7822</strain>
    </source>
</reference>
<feature type="domain" description="HTH cro/C1-type" evidence="1">
    <location>
        <begin position="26"/>
        <end position="69"/>
    </location>
</feature>
<accession>E0UGL4</accession>
<dbReference type="AlphaFoldDB" id="E0UGL4"/>
<dbReference type="InterPro" id="IPR003593">
    <property type="entry name" value="AAA+_ATPase"/>
</dbReference>
<proteinExistence type="predicted"/>
<dbReference type="SUPFAM" id="SSF52540">
    <property type="entry name" value="P-loop containing nucleoside triphosphate hydrolases"/>
    <property type="match status" value="1"/>
</dbReference>
<name>E0UGL4_GLOV7</name>
<dbReference type="PANTHER" id="PTHR34301">
    <property type="entry name" value="DNA-BINDING PROTEIN-RELATED"/>
    <property type="match status" value="1"/>
</dbReference>
<dbReference type="EMBL" id="CP002198">
    <property type="protein sequence ID" value="ADN13223.1"/>
    <property type="molecule type" value="Genomic_DNA"/>
</dbReference>